<gene>
    <name evidence="1" type="ORF">METZ01_LOCUS239509</name>
</gene>
<organism evidence="1">
    <name type="scientific">marine metagenome</name>
    <dbReference type="NCBI Taxonomy" id="408172"/>
    <lineage>
        <taxon>unclassified sequences</taxon>
        <taxon>metagenomes</taxon>
        <taxon>ecological metagenomes</taxon>
    </lineage>
</organism>
<dbReference type="InterPro" id="IPR013783">
    <property type="entry name" value="Ig-like_fold"/>
</dbReference>
<dbReference type="Gene3D" id="2.60.40.10">
    <property type="entry name" value="Immunoglobulins"/>
    <property type="match status" value="1"/>
</dbReference>
<accession>A0A382HHV8</accession>
<name>A0A382HHV8_9ZZZZ</name>
<evidence type="ECO:0008006" key="2">
    <source>
        <dbReference type="Google" id="ProtNLM"/>
    </source>
</evidence>
<protein>
    <recommendedName>
        <fullName evidence="2">Cadherin domain-containing protein</fullName>
    </recommendedName>
</protein>
<reference evidence="1" key="1">
    <citation type="submission" date="2018-05" db="EMBL/GenBank/DDBJ databases">
        <authorList>
            <person name="Lanie J.A."/>
            <person name="Ng W.-L."/>
            <person name="Kazmierczak K.M."/>
            <person name="Andrzejewski T.M."/>
            <person name="Davidsen T.M."/>
            <person name="Wayne K.J."/>
            <person name="Tettelin H."/>
            <person name="Glass J.I."/>
            <person name="Rusch D."/>
            <person name="Podicherti R."/>
            <person name="Tsui H.-C.T."/>
            <person name="Winkler M.E."/>
        </authorList>
    </citation>
    <scope>NUCLEOTIDE SEQUENCE</scope>
</reference>
<dbReference type="Pfam" id="PF05345">
    <property type="entry name" value="He_PIG"/>
    <property type="match status" value="1"/>
</dbReference>
<sequence>IQVFPVFINSFPVITSPDSVTVSVGDTLIFQIKAHDPNPMDTLTFHLDILYKGLVMELHSGLLIWAPKKSDIGLHTFNLQVKDGHDDTGTKMQLHIYVFVSPQLTSELLSEAFADIEYTVFLTAEDMYGNKLRGPKSIIIETATFNNFSFSEHTHLFKWTPGEKDKGDHEIVIKLTDNFGFTTYHTHKLSVFANPCVHCDNEDKSTPADTTGN</sequence>
<dbReference type="GO" id="GO:0005509">
    <property type="term" value="F:calcium ion binding"/>
    <property type="evidence" value="ECO:0007669"/>
    <property type="project" value="InterPro"/>
</dbReference>
<feature type="non-terminal residue" evidence="1">
    <location>
        <position position="1"/>
    </location>
</feature>
<proteinExistence type="predicted"/>
<dbReference type="AlphaFoldDB" id="A0A382HHV8"/>
<dbReference type="SUPFAM" id="SSF49313">
    <property type="entry name" value="Cadherin-like"/>
    <property type="match status" value="2"/>
</dbReference>
<dbReference type="EMBL" id="UINC01061263">
    <property type="protein sequence ID" value="SVB86655.1"/>
    <property type="molecule type" value="Genomic_DNA"/>
</dbReference>
<dbReference type="GO" id="GO:0016020">
    <property type="term" value="C:membrane"/>
    <property type="evidence" value="ECO:0007669"/>
    <property type="project" value="InterPro"/>
</dbReference>
<evidence type="ECO:0000313" key="1">
    <source>
        <dbReference type="EMBL" id="SVB86655.1"/>
    </source>
</evidence>
<dbReference type="InterPro" id="IPR015919">
    <property type="entry name" value="Cadherin-like_sf"/>
</dbReference>